<sequence length="308" mass="33402">MNQKRLLDFSASDFLSVRPMELKQAILASEGRTVMAENVASSSNFLAGVTNAELERAAGADLILFNALDLFDPQIVGIPDNIEESPVEWIKKAIGRPIGVNLEPVDIKASMNEARSEISIGRIVSPKTLKQANKLGFNFICLTGNPGTGVTNDAIKHAIELSREHFDGLIIAGKMHGAGVDEPVMNLEIAKQFVETGIDMLLVPAPYTVPYFMEQDLKEIADYVRSHNKGKSIEDKVLLLTANGTSQDSSDSDTIKKIALASKACGADIQHIGDSLNGICLPENIFALGQAIRGYRHQMVMLGKSNLR</sequence>
<dbReference type="InterPro" id="IPR057238">
    <property type="entry name" value="DUF7916"/>
</dbReference>
<evidence type="ECO:0000259" key="1">
    <source>
        <dbReference type="Pfam" id="PF25509"/>
    </source>
</evidence>
<protein>
    <submittedName>
        <fullName evidence="2">Dihydrodipicolinate synthase</fullName>
    </submittedName>
</protein>
<feature type="domain" description="DUF7916" evidence="1">
    <location>
        <begin position="7"/>
        <end position="308"/>
    </location>
</feature>
<evidence type="ECO:0000313" key="2">
    <source>
        <dbReference type="EMBL" id="STP16640.1"/>
    </source>
</evidence>
<gene>
    <name evidence="2" type="ORF">NCTC8129_00059</name>
</gene>
<dbReference type="Proteomes" id="UP000254070">
    <property type="component" value="Unassembled WGS sequence"/>
</dbReference>
<evidence type="ECO:0000313" key="3">
    <source>
        <dbReference type="Proteomes" id="UP000254070"/>
    </source>
</evidence>
<dbReference type="RefSeq" id="WP_002355406.1">
    <property type="nucleotide sequence ID" value="NZ_CABGIZ010000006.1"/>
</dbReference>
<organism evidence="2 3">
    <name type="scientific">Enterococcus durans</name>
    <dbReference type="NCBI Taxonomy" id="53345"/>
    <lineage>
        <taxon>Bacteria</taxon>
        <taxon>Bacillati</taxon>
        <taxon>Bacillota</taxon>
        <taxon>Bacilli</taxon>
        <taxon>Lactobacillales</taxon>
        <taxon>Enterococcaceae</taxon>
        <taxon>Enterococcus</taxon>
    </lineage>
</organism>
<dbReference type="InterPro" id="IPR011060">
    <property type="entry name" value="RibuloseP-bd_barrel"/>
</dbReference>
<proteinExistence type="predicted"/>
<dbReference type="Pfam" id="PF25509">
    <property type="entry name" value="DUF7916"/>
    <property type="match status" value="1"/>
</dbReference>
<dbReference type="EMBL" id="UGIF01000001">
    <property type="protein sequence ID" value="STP16640.1"/>
    <property type="molecule type" value="Genomic_DNA"/>
</dbReference>
<dbReference type="KEGG" id="edu:LIU_13855"/>
<reference evidence="2 3" key="1">
    <citation type="submission" date="2018-06" db="EMBL/GenBank/DDBJ databases">
        <authorList>
            <consortium name="Pathogen Informatics"/>
            <person name="Doyle S."/>
        </authorList>
    </citation>
    <scope>NUCLEOTIDE SEQUENCE [LARGE SCALE GENOMIC DNA]</scope>
    <source>
        <strain evidence="2 3">NCTC8129</strain>
    </source>
</reference>
<dbReference type="AlphaFoldDB" id="A0A377JX53"/>
<accession>A0A377JX53</accession>
<name>A0A377JX53_9ENTE</name>
<dbReference type="SUPFAM" id="SSF51366">
    <property type="entry name" value="Ribulose-phoshate binding barrel"/>
    <property type="match status" value="1"/>
</dbReference>